<dbReference type="AlphaFoldDB" id="A0A327VQG0"/>
<evidence type="ECO:0000313" key="1">
    <source>
        <dbReference type="EMBL" id="RAJ75617.1"/>
    </source>
</evidence>
<protein>
    <submittedName>
        <fullName evidence="1">Uncharacterized protein</fullName>
    </submittedName>
</protein>
<reference evidence="1 2" key="1">
    <citation type="submission" date="2018-06" db="EMBL/GenBank/DDBJ databases">
        <title>Genomic Encyclopedia of Archaeal and Bacterial Type Strains, Phase II (KMG-II): from individual species to whole genera.</title>
        <authorList>
            <person name="Goeker M."/>
        </authorList>
    </citation>
    <scope>NUCLEOTIDE SEQUENCE [LARGE SCALE GENOMIC DNA]</scope>
    <source>
        <strain evidence="1 2">DSM 29821</strain>
    </source>
</reference>
<dbReference type="Proteomes" id="UP000249819">
    <property type="component" value="Unassembled WGS sequence"/>
</dbReference>
<sequence length="190" mass="22083">MGDVPHGRFKYHPGTDYEDVDFSLDLSKAIAGIELTAHAKMTDFLNIVDCMMPRGMVFSDKAQFAIKELKLPPVQTLTTSAQNKRYQGSYWINLFDYQLYDYINYKGSEFIARGILTDDIEFVAENKLDFEDKMNDAVKKRCFEILPQLVYLKEELINKYNLFSFPKWGTALYVTENFFRLYKDKGLSGL</sequence>
<accession>A0A327VQG0</accession>
<keyword evidence="2" id="KW-1185">Reference proteome</keyword>
<dbReference type="EMBL" id="QLMA01000009">
    <property type="protein sequence ID" value="RAJ75617.1"/>
    <property type="molecule type" value="Genomic_DNA"/>
</dbReference>
<proteinExistence type="predicted"/>
<gene>
    <name evidence="1" type="ORF">CLV59_109231</name>
</gene>
<name>A0A327VQG0_9BACT</name>
<organism evidence="1 2">
    <name type="scientific">Chitinophaga dinghuensis</name>
    <dbReference type="NCBI Taxonomy" id="1539050"/>
    <lineage>
        <taxon>Bacteria</taxon>
        <taxon>Pseudomonadati</taxon>
        <taxon>Bacteroidota</taxon>
        <taxon>Chitinophagia</taxon>
        <taxon>Chitinophagales</taxon>
        <taxon>Chitinophagaceae</taxon>
        <taxon>Chitinophaga</taxon>
    </lineage>
</organism>
<comment type="caution">
    <text evidence="1">The sequence shown here is derived from an EMBL/GenBank/DDBJ whole genome shotgun (WGS) entry which is preliminary data.</text>
</comment>
<evidence type="ECO:0000313" key="2">
    <source>
        <dbReference type="Proteomes" id="UP000249819"/>
    </source>
</evidence>